<dbReference type="EMBL" id="CAJOAX010002697">
    <property type="protein sequence ID" value="CAF3813334.1"/>
    <property type="molecule type" value="Genomic_DNA"/>
</dbReference>
<dbReference type="AlphaFoldDB" id="A0A815FKI5"/>
<evidence type="ECO:0000313" key="2">
    <source>
        <dbReference type="EMBL" id="CAF3813334.1"/>
    </source>
</evidence>
<accession>A0A815FKI5</accession>
<name>A0A815FKI5_9BILA</name>
<comment type="caution">
    <text evidence="1">The sequence shown here is derived from an EMBL/GenBank/DDBJ whole genome shotgun (WGS) entry which is preliminary data.</text>
</comment>
<protein>
    <submittedName>
        <fullName evidence="1">Uncharacterized protein</fullName>
    </submittedName>
</protein>
<organism evidence="1 3">
    <name type="scientific">Rotaria sordida</name>
    <dbReference type="NCBI Taxonomy" id="392033"/>
    <lineage>
        <taxon>Eukaryota</taxon>
        <taxon>Metazoa</taxon>
        <taxon>Spiralia</taxon>
        <taxon>Gnathifera</taxon>
        <taxon>Rotifera</taxon>
        <taxon>Eurotatoria</taxon>
        <taxon>Bdelloidea</taxon>
        <taxon>Philodinida</taxon>
        <taxon>Philodinidae</taxon>
        <taxon>Rotaria</taxon>
    </lineage>
</organism>
<evidence type="ECO:0000313" key="1">
    <source>
        <dbReference type="EMBL" id="CAF1320141.1"/>
    </source>
</evidence>
<dbReference type="EMBL" id="CAJNOO010003135">
    <property type="protein sequence ID" value="CAF1320141.1"/>
    <property type="molecule type" value="Genomic_DNA"/>
</dbReference>
<dbReference type="Proteomes" id="UP000663882">
    <property type="component" value="Unassembled WGS sequence"/>
</dbReference>
<proteinExistence type="predicted"/>
<gene>
    <name evidence="2" type="ORF">OTI717_LOCUS18956</name>
    <name evidence="1" type="ORF">RFH988_LOCUS30714</name>
</gene>
<dbReference type="Proteomes" id="UP000663823">
    <property type="component" value="Unassembled WGS sequence"/>
</dbReference>
<sequence>MRLINLQNQFKIFWEQQHQHQVSSITINHCVCEKCLGKNPGDLWSLQDAAAYELKEYFSKQLTVEDFNIGLDSNLYHMNDEEKHYREQLTTYALYDCFSMQKIIIDMKNKNFKFSFEMTKKISYDLMESISSSDDEIMFSQLTPSIERLENDQTLNINKQEQLASTST</sequence>
<evidence type="ECO:0000313" key="3">
    <source>
        <dbReference type="Proteomes" id="UP000663882"/>
    </source>
</evidence>
<dbReference type="OrthoDB" id="10537885at2759"/>
<reference evidence="1" key="1">
    <citation type="submission" date="2021-02" db="EMBL/GenBank/DDBJ databases">
        <authorList>
            <person name="Nowell W R."/>
        </authorList>
    </citation>
    <scope>NUCLEOTIDE SEQUENCE</scope>
</reference>